<dbReference type="EMBL" id="JBHUIW010000016">
    <property type="protein sequence ID" value="MFD2183320.1"/>
    <property type="molecule type" value="Genomic_DNA"/>
</dbReference>
<reference evidence="2" key="1">
    <citation type="journal article" date="2019" name="Int. J. Syst. Evol. Microbiol.">
        <title>The Global Catalogue of Microorganisms (GCM) 10K type strain sequencing project: providing services to taxonomists for standard genome sequencing and annotation.</title>
        <authorList>
            <consortium name="The Broad Institute Genomics Platform"/>
            <consortium name="The Broad Institute Genome Sequencing Center for Infectious Disease"/>
            <person name="Wu L."/>
            <person name="Ma J."/>
        </authorList>
    </citation>
    <scope>NUCLEOTIDE SEQUENCE [LARGE SCALE GENOMIC DNA]</scope>
    <source>
        <strain evidence="2">CGMCC 1.6774</strain>
    </source>
</reference>
<proteinExistence type="predicted"/>
<evidence type="ECO:0000313" key="2">
    <source>
        <dbReference type="Proteomes" id="UP001597314"/>
    </source>
</evidence>
<comment type="caution">
    <text evidence="1">The sequence shown here is derived from an EMBL/GenBank/DDBJ whole genome shotgun (WGS) entry which is preliminary data.</text>
</comment>
<evidence type="ECO:0000313" key="1">
    <source>
        <dbReference type="EMBL" id="MFD2183320.1"/>
    </source>
</evidence>
<gene>
    <name evidence="1" type="ORF">ACFSOX_14270</name>
</gene>
<keyword evidence="2" id="KW-1185">Reference proteome</keyword>
<accession>A0ABW5AM54</accession>
<name>A0ABW5AM54_9BRAD</name>
<protein>
    <submittedName>
        <fullName evidence="1">Uncharacterized protein</fullName>
    </submittedName>
</protein>
<dbReference type="RefSeq" id="WP_378478478.1">
    <property type="nucleotide sequence ID" value="NZ_JBHUIW010000016.1"/>
</dbReference>
<dbReference type="Proteomes" id="UP001597314">
    <property type="component" value="Unassembled WGS sequence"/>
</dbReference>
<sequence>MTTARPTDLAGLIHSYRQIDAAVDTLDDAPSALLQAIEDALLHLALAIAEAPVSDPISFREKLAVVGRHPFMGNARAVDRVTKAIRRDLLALG</sequence>
<organism evidence="1 2">
    <name type="scientific">Rhodoplanes azumiensis</name>
    <dbReference type="NCBI Taxonomy" id="1897628"/>
    <lineage>
        <taxon>Bacteria</taxon>
        <taxon>Pseudomonadati</taxon>
        <taxon>Pseudomonadota</taxon>
        <taxon>Alphaproteobacteria</taxon>
        <taxon>Hyphomicrobiales</taxon>
        <taxon>Nitrobacteraceae</taxon>
        <taxon>Rhodoplanes</taxon>
    </lineage>
</organism>